<protein>
    <submittedName>
        <fullName evidence="2">Region of a membrane-bound protein predicted to be embedded in the membrane</fullName>
    </submittedName>
</protein>
<evidence type="ECO:0000313" key="3">
    <source>
        <dbReference type="Proteomes" id="UP000094707"/>
    </source>
</evidence>
<dbReference type="AlphaFoldDB" id="A0A1D3L413"/>
<evidence type="ECO:0000256" key="1">
    <source>
        <dbReference type="SAM" id="Phobius"/>
    </source>
</evidence>
<feature type="transmembrane region" description="Helical" evidence="1">
    <location>
        <begin position="84"/>
        <end position="102"/>
    </location>
</feature>
<feature type="transmembrane region" description="Helical" evidence="1">
    <location>
        <begin position="30"/>
        <end position="48"/>
    </location>
</feature>
<dbReference type="EMBL" id="LT607756">
    <property type="protein sequence ID" value="SCG86288.1"/>
    <property type="molecule type" value="Genomic_DNA"/>
</dbReference>
<dbReference type="RefSeq" id="WP_071907365.1">
    <property type="nucleotide sequence ID" value="NZ_LT607756.1"/>
</dbReference>
<keyword evidence="3" id="KW-1185">Reference proteome</keyword>
<dbReference type="GeneID" id="30412571"/>
<keyword evidence="1" id="KW-0472">Membrane</keyword>
<keyword evidence="1" id="KW-0812">Transmembrane</keyword>
<organism evidence="2 3">
    <name type="scientific">Methanobacterium congolense</name>
    <dbReference type="NCBI Taxonomy" id="118062"/>
    <lineage>
        <taxon>Archaea</taxon>
        <taxon>Methanobacteriati</taxon>
        <taxon>Methanobacteriota</taxon>
        <taxon>Methanomada group</taxon>
        <taxon>Methanobacteria</taxon>
        <taxon>Methanobacteriales</taxon>
        <taxon>Methanobacteriaceae</taxon>
        <taxon>Methanobacterium</taxon>
    </lineage>
</organism>
<name>A0A1D3L413_9EURY</name>
<sequence length="107" mass="12246">MLGKTDFIELGLFFMETLLAGLLWVTFKSFLAVSAGSVGLIALIKFIYEHKTQKENNLIIPVGFYFILLFQTVLIWAYNTYLSFIFGLVGTLSFIGLIYKNIEFKKE</sequence>
<dbReference type="KEGG" id="mcub:MCBB_1733"/>
<feature type="transmembrane region" description="Helical" evidence="1">
    <location>
        <begin position="60"/>
        <end position="78"/>
    </location>
</feature>
<dbReference type="Proteomes" id="UP000094707">
    <property type="component" value="Chromosome I"/>
</dbReference>
<proteinExistence type="predicted"/>
<evidence type="ECO:0000313" key="2">
    <source>
        <dbReference type="EMBL" id="SCG86288.1"/>
    </source>
</evidence>
<keyword evidence="1" id="KW-1133">Transmembrane helix</keyword>
<gene>
    <name evidence="2" type="ORF">MCBB_1733</name>
</gene>
<accession>A0A1D3L413</accession>
<reference evidence="2 3" key="1">
    <citation type="submission" date="2016-08" db="EMBL/GenBank/DDBJ databases">
        <authorList>
            <person name="Seilhamer J.J."/>
        </authorList>
    </citation>
    <scope>NUCLEOTIDE SEQUENCE [LARGE SCALE GENOMIC DNA]</scope>
    <source>
        <strain evidence="2">Buetzberg</strain>
    </source>
</reference>